<evidence type="ECO:0000313" key="2">
    <source>
        <dbReference type="EMBL" id="KAK3891171.1"/>
    </source>
</evidence>
<dbReference type="Proteomes" id="UP001286313">
    <property type="component" value="Unassembled WGS sequence"/>
</dbReference>
<feature type="region of interest" description="Disordered" evidence="1">
    <location>
        <begin position="183"/>
        <end position="216"/>
    </location>
</feature>
<protein>
    <submittedName>
        <fullName evidence="2">Uncharacterized protein</fullName>
    </submittedName>
</protein>
<dbReference type="AlphaFoldDB" id="A0AAE1KZM2"/>
<accession>A0AAE1KZM2</accession>
<dbReference type="EMBL" id="JAWQEG010000365">
    <property type="protein sequence ID" value="KAK3891171.1"/>
    <property type="molecule type" value="Genomic_DNA"/>
</dbReference>
<reference evidence="2" key="1">
    <citation type="submission" date="2023-10" db="EMBL/GenBank/DDBJ databases">
        <title>Genome assemblies of two species of porcelain crab, Petrolisthes cinctipes and Petrolisthes manimaculis (Anomura: Porcellanidae).</title>
        <authorList>
            <person name="Angst P."/>
        </authorList>
    </citation>
    <scope>NUCLEOTIDE SEQUENCE</scope>
    <source>
        <strain evidence="2">PB745_01</strain>
        <tissue evidence="2">Gill</tissue>
    </source>
</reference>
<evidence type="ECO:0000256" key="1">
    <source>
        <dbReference type="SAM" id="MobiDB-lite"/>
    </source>
</evidence>
<keyword evidence="3" id="KW-1185">Reference proteome</keyword>
<sequence>MRSQLDGAKKLTDSVIDKLTSYYGMAIRKNINTDEETMRRAVWASFLHSSGNRDSSHMFCPKGKESWCWWRVAQAERKTVQKTPLLSGIPFEKMNVIQSLYADLASPELLQKCLKGRTQNVNESLHGRVWKKISKDKYAGLFRTTFACEATILNHNFKKDLHFLSSLGFPVSQHSLDVLHRQDGVTKRSMRQSSTPRKRRKVVETKADDSYSSGAH</sequence>
<name>A0AAE1KZM2_PETCI</name>
<evidence type="ECO:0000313" key="3">
    <source>
        <dbReference type="Proteomes" id="UP001286313"/>
    </source>
</evidence>
<proteinExistence type="predicted"/>
<comment type="caution">
    <text evidence="2">The sequence shown here is derived from an EMBL/GenBank/DDBJ whole genome shotgun (WGS) entry which is preliminary data.</text>
</comment>
<organism evidence="2 3">
    <name type="scientific">Petrolisthes cinctipes</name>
    <name type="common">Flat porcelain crab</name>
    <dbReference type="NCBI Taxonomy" id="88211"/>
    <lineage>
        <taxon>Eukaryota</taxon>
        <taxon>Metazoa</taxon>
        <taxon>Ecdysozoa</taxon>
        <taxon>Arthropoda</taxon>
        <taxon>Crustacea</taxon>
        <taxon>Multicrustacea</taxon>
        <taxon>Malacostraca</taxon>
        <taxon>Eumalacostraca</taxon>
        <taxon>Eucarida</taxon>
        <taxon>Decapoda</taxon>
        <taxon>Pleocyemata</taxon>
        <taxon>Anomura</taxon>
        <taxon>Galatheoidea</taxon>
        <taxon>Porcellanidae</taxon>
        <taxon>Petrolisthes</taxon>
    </lineage>
</organism>
<gene>
    <name evidence="2" type="ORF">Pcinc_004960</name>
</gene>